<dbReference type="PIRSF" id="PIRSF032079">
    <property type="entry name" value="UCP032079"/>
    <property type="match status" value="1"/>
</dbReference>
<comment type="similarity">
    <text evidence="1">Belongs to the CBP3 family.</text>
</comment>
<gene>
    <name evidence="4" type="ORF">A4S15_03415</name>
</gene>
<dbReference type="PANTHER" id="PTHR12184:SF1">
    <property type="entry name" value="UBIQUINOL-CYTOCHROME-C REDUCTASE COMPLEX ASSEMBLY FACTOR 1"/>
    <property type="match status" value="1"/>
</dbReference>
<proteinExistence type="inferred from homology"/>
<dbReference type="InterPro" id="IPR021150">
    <property type="entry name" value="Ubiq_cyt_c_chap"/>
</dbReference>
<organism evidence="4 5">
    <name type="scientific">Candidatus Raskinella chloraquaticus</name>
    <dbReference type="NCBI Taxonomy" id="1951219"/>
    <lineage>
        <taxon>Bacteria</taxon>
        <taxon>Pseudomonadati</taxon>
        <taxon>Pseudomonadota</taxon>
        <taxon>Alphaproteobacteria</taxon>
        <taxon>Hyphomicrobiales</taxon>
        <taxon>Phreatobacteraceae</taxon>
        <taxon>Candidatus Raskinella</taxon>
    </lineage>
</organism>
<dbReference type="STRING" id="1827387.A4S15_03415"/>
<dbReference type="InterPro" id="IPR007129">
    <property type="entry name" value="Ubiqinol_cyt_c_chaperone_CPB3"/>
</dbReference>
<evidence type="ECO:0000256" key="1">
    <source>
        <dbReference type="ARBA" id="ARBA00006407"/>
    </source>
</evidence>
<evidence type="ECO:0000313" key="4">
    <source>
        <dbReference type="EMBL" id="OQW49111.1"/>
    </source>
</evidence>
<dbReference type="Pfam" id="PF03981">
    <property type="entry name" value="Ubiq_cyt_C_chap"/>
    <property type="match status" value="1"/>
</dbReference>
<dbReference type="PANTHER" id="PTHR12184">
    <property type="entry name" value="UBIQUINOL-CYTOCHROME C REDUCTASE COMPLEX ASSEMBLY FACTOR 1 FAMILY MEMBER"/>
    <property type="match status" value="1"/>
</dbReference>
<dbReference type="AlphaFoldDB" id="A0A1W9HPC1"/>
<dbReference type="RefSeq" id="WP_376800217.1">
    <property type="nucleotide sequence ID" value="NZ_DBNB01000010.1"/>
</dbReference>
<name>A0A1W9HPC1_9HYPH</name>
<protein>
    <recommendedName>
        <fullName evidence="3">Ubiquinol-cytochrome c chaperone domain-containing protein</fullName>
    </recommendedName>
</protein>
<feature type="domain" description="Ubiquinol-cytochrome c chaperone" evidence="3">
    <location>
        <begin position="32"/>
        <end position="165"/>
    </location>
</feature>
<accession>A0A1W9HPC1</accession>
<evidence type="ECO:0000256" key="2">
    <source>
        <dbReference type="ARBA" id="ARBA00006436"/>
    </source>
</evidence>
<dbReference type="Proteomes" id="UP000192872">
    <property type="component" value="Unassembled WGS sequence"/>
</dbReference>
<dbReference type="InterPro" id="IPR014569">
    <property type="entry name" value="Ubq_cyt-c_CBP3-rel"/>
</dbReference>
<evidence type="ECO:0000313" key="5">
    <source>
        <dbReference type="Proteomes" id="UP000192872"/>
    </source>
</evidence>
<dbReference type="EMBL" id="LWDL01000033">
    <property type="protein sequence ID" value="OQW49111.1"/>
    <property type="molecule type" value="Genomic_DNA"/>
</dbReference>
<comment type="similarity">
    <text evidence="2">Belongs to the UPF0174 family.</text>
</comment>
<sequence>MIMSLFRSRSSPIPALLYKEVVAASRRETFYRDFAVPDTPQGRFEMVVLHACLLLRQTRHRPEMEALAQDVVDLMFTELDSALREMGIGDMAVPRRMKKLAGAIYGRFAAYDEAFKSKTSDDMCETLRRNIDFADRSGGVMALADYLRAADDILTRQFDVETVLAGRIDFPPCVVTPAS</sequence>
<reference evidence="4 5" key="1">
    <citation type="journal article" date="2017" name="Water Res.">
        <title>Comammox in drinking water systems.</title>
        <authorList>
            <person name="Wang Y."/>
            <person name="Ma L."/>
            <person name="Mao Y."/>
            <person name="Jiang X."/>
            <person name="Xia Y."/>
            <person name="Yu K."/>
            <person name="Li B."/>
            <person name="Zhang T."/>
        </authorList>
    </citation>
    <scope>NUCLEOTIDE SEQUENCE [LARGE SCALE GENOMIC DNA]</scope>
    <source>
        <strain evidence="4">SG_bin8</strain>
    </source>
</reference>
<comment type="caution">
    <text evidence="4">The sequence shown here is derived from an EMBL/GenBank/DDBJ whole genome shotgun (WGS) entry which is preliminary data.</text>
</comment>
<evidence type="ECO:0000259" key="3">
    <source>
        <dbReference type="Pfam" id="PF03981"/>
    </source>
</evidence>